<gene>
    <name evidence="2" type="ORF">EBN88_18140</name>
</gene>
<dbReference type="SUPFAM" id="SSF55729">
    <property type="entry name" value="Acyl-CoA N-acyltransferases (Nat)"/>
    <property type="match status" value="1"/>
</dbReference>
<comment type="caution">
    <text evidence="2">The sequence shown here is derived from an EMBL/GenBank/DDBJ whole genome shotgun (WGS) entry which is preliminary data.</text>
</comment>
<name>A0A3M2LK99_9ACTN</name>
<dbReference type="Pfam" id="PF00583">
    <property type="entry name" value="Acetyltransf_1"/>
    <property type="match status" value="1"/>
</dbReference>
<accession>A0A3M2LK99</accession>
<sequence length="142" mass="15795">MERLDVEVRWRAPVSDAELVALTVSHGGRPEPGWWDRVRPHSLGWVTARAADGLLVGFVNVAWDGGVHAFLLDTRTRGDWQRRGIGTAVVRLATLRAKEAGCEWLHVDFTRELRGFYREACGFDAPQGAGLINLHAARLTPE</sequence>
<dbReference type="Proteomes" id="UP000278673">
    <property type="component" value="Unassembled WGS sequence"/>
</dbReference>
<keyword evidence="2" id="KW-0808">Transferase</keyword>
<keyword evidence="3" id="KW-1185">Reference proteome</keyword>
<evidence type="ECO:0000313" key="2">
    <source>
        <dbReference type="EMBL" id="RMI37851.1"/>
    </source>
</evidence>
<proteinExistence type="predicted"/>
<dbReference type="EMBL" id="RFFJ01000103">
    <property type="protein sequence ID" value="RMI37851.1"/>
    <property type="molecule type" value="Genomic_DNA"/>
</dbReference>
<protein>
    <submittedName>
        <fullName evidence="2">GNAT family N-acetyltransferase</fullName>
    </submittedName>
</protein>
<feature type="domain" description="N-acetyltransferase" evidence="1">
    <location>
        <begin position="6"/>
        <end position="142"/>
    </location>
</feature>
<dbReference type="GO" id="GO:0016747">
    <property type="term" value="F:acyltransferase activity, transferring groups other than amino-acyl groups"/>
    <property type="evidence" value="ECO:0007669"/>
    <property type="project" value="InterPro"/>
</dbReference>
<dbReference type="InterPro" id="IPR000182">
    <property type="entry name" value="GNAT_dom"/>
</dbReference>
<dbReference type="CDD" id="cd04301">
    <property type="entry name" value="NAT_SF"/>
    <property type="match status" value="1"/>
</dbReference>
<evidence type="ECO:0000313" key="3">
    <source>
        <dbReference type="Proteomes" id="UP000278673"/>
    </source>
</evidence>
<dbReference type="AlphaFoldDB" id="A0A3M2LK99"/>
<dbReference type="Gene3D" id="3.40.630.30">
    <property type="match status" value="1"/>
</dbReference>
<dbReference type="RefSeq" id="WP_122184943.1">
    <property type="nucleotide sequence ID" value="NZ_RFFJ01000103.1"/>
</dbReference>
<evidence type="ECO:0000259" key="1">
    <source>
        <dbReference type="PROSITE" id="PS51186"/>
    </source>
</evidence>
<organism evidence="2 3">
    <name type="scientific">Streptomyces triticirhizae</name>
    <dbReference type="NCBI Taxonomy" id="2483353"/>
    <lineage>
        <taxon>Bacteria</taxon>
        <taxon>Bacillati</taxon>
        <taxon>Actinomycetota</taxon>
        <taxon>Actinomycetes</taxon>
        <taxon>Kitasatosporales</taxon>
        <taxon>Streptomycetaceae</taxon>
        <taxon>Streptomyces</taxon>
    </lineage>
</organism>
<reference evidence="2 3" key="1">
    <citation type="submission" date="2018-10" db="EMBL/GenBank/DDBJ databases">
        <title>Isolation, diversity and antifungal activity of actinobacteria from wheat.</title>
        <authorList>
            <person name="Han C."/>
        </authorList>
    </citation>
    <scope>NUCLEOTIDE SEQUENCE [LARGE SCALE GENOMIC DNA]</scope>
    <source>
        <strain evidence="2 3">NEAU-YY642</strain>
    </source>
</reference>
<dbReference type="PROSITE" id="PS51186">
    <property type="entry name" value="GNAT"/>
    <property type="match status" value="1"/>
</dbReference>
<dbReference type="InterPro" id="IPR016181">
    <property type="entry name" value="Acyl_CoA_acyltransferase"/>
</dbReference>